<dbReference type="Gene3D" id="3.40.50.300">
    <property type="entry name" value="P-loop containing nucleotide triphosphate hydrolases"/>
    <property type="match status" value="1"/>
</dbReference>
<dbReference type="PANTHER" id="PTHR10039:SF14">
    <property type="entry name" value="NACHT DOMAIN-CONTAINING PROTEIN"/>
    <property type="match status" value="1"/>
</dbReference>
<evidence type="ECO:0000259" key="2">
    <source>
        <dbReference type="Pfam" id="PF24883"/>
    </source>
</evidence>
<proteinExistence type="predicted"/>
<reference evidence="3" key="1">
    <citation type="submission" date="2022-07" db="EMBL/GenBank/DDBJ databases">
        <title>Genome Sequence of Leucocoprinus birnbaumii.</title>
        <authorList>
            <person name="Buettner E."/>
        </authorList>
    </citation>
    <scope>NUCLEOTIDE SEQUENCE</scope>
    <source>
        <strain evidence="3">VT141</strain>
    </source>
</reference>
<evidence type="ECO:0000313" key="3">
    <source>
        <dbReference type="EMBL" id="KAJ3565644.1"/>
    </source>
</evidence>
<protein>
    <recommendedName>
        <fullName evidence="2">Nephrocystin 3-like N-terminal domain-containing protein</fullName>
    </recommendedName>
</protein>
<keyword evidence="4" id="KW-1185">Reference proteome</keyword>
<dbReference type="PANTHER" id="PTHR10039">
    <property type="entry name" value="AMELOGENIN"/>
    <property type="match status" value="1"/>
</dbReference>
<dbReference type="Proteomes" id="UP001213000">
    <property type="component" value="Unassembled WGS sequence"/>
</dbReference>
<dbReference type="Pfam" id="PF24883">
    <property type="entry name" value="NPHP3_N"/>
    <property type="match status" value="1"/>
</dbReference>
<keyword evidence="1" id="KW-0677">Repeat</keyword>
<dbReference type="SUPFAM" id="SSF52540">
    <property type="entry name" value="P-loop containing nucleoside triphosphate hydrolases"/>
    <property type="match status" value="1"/>
</dbReference>
<evidence type="ECO:0000313" key="4">
    <source>
        <dbReference type="Proteomes" id="UP001213000"/>
    </source>
</evidence>
<name>A0AAD5VP67_9AGAR</name>
<dbReference type="AlphaFoldDB" id="A0AAD5VP67"/>
<comment type="caution">
    <text evidence="3">The sequence shown here is derived from an EMBL/GenBank/DDBJ whole genome shotgun (WGS) entry which is preliminary data.</text>
</comment>
<dbReference type="EMBL" id="JANIEX010000552">
    <property type="protein sequence ID" value="KAJ3565644.1"/>
    <property type="molecule type" value="Genomic_DNA"/>
</dbReference>
<evidence type="ECO:0000256" key="1">
    <source>
        <dbReference type="ARBA" id="ARBA00022737"/>
    </source>
</evidence>
<dbReference type="InterPro" id="IPR056884">
    <property type="entry name" value="NPHP3-like_N"/>
</dbReference>
<accession>A0AAD5VP67</accession>
<feature type="domain" description="Nephrocystin 3-like N-terminal" evidence="2">
    <location>
        <begin position="136"/>
        <end position="289"/>
    </location>
</feature>
<sequence>MMFFDTLFGSVKSRWKTYRASRKKKKAPLVLAIDDIHLLPHYGQVRSNAPMATNNAIPGAGTVVHNAPILAGPFHQAHHVVLNNANFYGYRNQPVPVANDMISTGRPVLEVLMEYTDSRAYVDSSARHPPPSCHQSTQFNMIWLHGPAGTGKSAVAQTFAMECEQRGRFGASYFFSHTRGWNKYVMVIPSLAYQLAVQFPPYRNLLASAIANDPQLLRDKAPPVQFTKLIIRPFQLLQIQGRHPIETPFLVLLDGLDECESQDAQCELIHMIADAARNHRALPFFWLICSHMEEHLQYAFSGIKECGRDTLAIDAECCDDVERFLRSEFAKIKATFYNLVPSNWPSEADFSIVMRAVSGLFIFGSTVMKDIGSAECANPVQRLQVLISFLENVEGTASTNPLQALDLFYARILSDVPETIFPTTWRILAFLIYMPEDKNGGPRKPRSAQFYHASFQDFLLDPQRSGRFFISKQKARVEVLKSSLFWHEFDSVQFHAANGRVRLGGPCQHDPFPNFKWVSEGNHGAISTLISKYAVDRKICWESFEDLDKNTSEPELLSLSQQLDYRYLNLGFRAMCFLDRFLPWVLSQDPSGGPFRTKPCDDIDHQLLSYMNMVIEKPARPAALQGLYERWTGHHTDTRFVEYLFIGKGYKSIIVWNQSLKQSFKVRALNRDRAPTLEMIAEMRRDHD</sequence>
<gene>
    <name evidence="3" type="ORF">NP233_g7499</name>
</gene>
<organism evidence="3 4">
    <name type="scientific">Leucocoprinus birnbaumii</name>
    <dbReference type="NCBI Taxonomy" id="56174"/>
    <lineage>
        <taxon>Eukaryota</taxon>
        <taxon>Fungi</taxon>
        <taxon>Dikarya</taxon>
        <taxon>Basidiomycota</taxon>
        <taxon>Agaricomycotina</taxon>
        <taxon>Agaricomycetes</taxon>
        <taxon>Agaricomycetidae</taxon>
        <taxon>Agaricales</taxon>
        <taxon>Agaricineae</taxon>
        <taxon>Agaricaceae</taxon>
        <taxon>Leucocoprinus</taxon>
    </lineage>
</organism>
<dbReference type="InterPro" id="IPR027417">
    <property type="entry name" value="P-loop_NTPase"/>
</dbReference>